<protein>
    <submittedName>
        <fullName evidence="2">Uncharacterized protein</fullName>
    </submittedName>
</protein>
<keyword evidence="3" id="KW-1185">Reference proteome</keyword>
<sequence length="321" mass="34953">MPANSSKMRGGWRASTSTLSLFELLGGGNGLVEFILMYWWAILVGNLLLFAFAKHSLMRWELRQDRRRLECCYFRHCQRRRAARELRNAASVLAHHTHSDAAAHDTGAHAMASLPACRESAKSEGASTPVDKAKKREAKQLGLFLPELSVTEPAKVAASRKLAEDRVRTALGSSLDGLLGETAGVTEDCSRPPPLMLPLSSAASSDLSITSSSSPSATHTTSSATARLLKKFSFMSQDASQISGDRFDNGRHSNSSNASSRFSSCCPRYSEDEQRLIDKKRQENVRAWMEAKRALELTDSLAAGSRTIKLLASVASPDSPP</sequence>
<reference evidence="3" key="1">
    <citation type="journal article" date="2021" name="Microbiol. Resour. Announc.">
        <title>LGAAP: Leishmaniinae Genome Assembly and Annotation Pipeline.</title>
        <authorList>
            <person name="Almutairi H."/>
            <person name="Urbaniak M.D."/>
            <person name="Bates M.D."/>
            <person name="Jariyapan N."/>
            <person name="Kwakye-Nuako G."/>
            <person name="Thomaz-Soccol V."/>
            <person name="Al-Salem W.S."/>
            <person name="Dillon R.J."/>
            <person name="Bates P.A."/>
            <person name="Gatherer D."/>
        </authorList>
    </citation>
    <scope>NUCLEOTIDE SEQUENCE [LARGE SCALE GENOMIC DNA]</scope>
</reference>
<evidence type="ECO:0000256" key="1">
    <source>
        <dbReference type="SAM" id="MobiDB-lite"/>
    </source>
</evidence>
<dbReference type="Proteomes" id="UP000673552">
    <property type="component" value="Unassembled WGS sequence"/>
</dbReference>
<reference evidence="3" key="2">
    <citation type="journal article" date="2021" name="Sci. Data">
        <title>Chromosome-scale genome sequencing, assembly and annotation of six genomes from subfamily Leishmaniinae.</title>
        <authorList>
            <person name="Almutairi H."/>
            <person name="Urbaniak M.D."/>
            <person name="Bates M.D."/>
            <person name="Jariyapan N."/>
            <person name="Kwakye-Nuako G."/>
            <person name="Thomaz Soccol V."/>
            <person name="Al-Salem W.S."/>
            <person name="Dillon R.J."/>
            <person name="Bates P.A."/>
            <person name="Gatherer D."/>
        </authorList>
    </citation>
    <scope>NUCLEOTIDE SEQUENCE [LARGE SCALE GENOMIC DNA]</scope>
</reference>
<evidence type="ECO:0000313" key="3">
    <source>
        <dbReference type="Proteomes" id="UP000673552"/>
    </source>
</evidence>
<proteinExistence type="predicted"/>
<accession>A0A836KDP1</accession>
<dbReference type="GeneID" id="92511330"/>
<feature type="region of interest" description="Disordered" evidence="1">
    <location>
        <begin position="243"/>
        <end position="265"/>
    </location>
</feature>
<feature type="compositionally biased region" description="Low complexity" evidence="1">
    <location>
        <begin position="253"/>
        <end position="264"/>
    </location>
</feature>
<name>A0A836KDP1_9TRYP</name>
<gene>
    <name evidence="2" type="ORF">LSCM1_01194</name>
</gene>
<dbReference type="OrthoDB" id="266399at2759"/>
<dbReference type="KEGG" id="lmat:92511330"/>
<dbReference type="EMBL" id="JAFEUZ010000035">
    <property type="protein sequence ID" value="KAG5467015.1"/>
    <property type="molecule type" value="Genomic_DNA"/>
</dbReference>
<dbReference type="AlphaFoldDB" id="A0A836KDP1"/>
<comment type="caution">
    <text evidence="2">The sequence shown here is derived from an EMBL/GenBank/DDBJ whole genome shotgun (WGS) entry which is preliminary data.</text>
</comment>
<organism evidence="2 3">
    <name type="scientific">Leishmania martiniquensis</name>
    <dbReference type="NCBI Taxonomy" id="1580590"/>
    <lineage>
        <taxon>Eukaryota</taxon>
        <taxon>Discoba</taxon>
        <taxon>Euglenozoa</taxon>
        <taxon>Kinetoplastea</taxon>
        <taxon>Metakinetoplastina</taxon>
        <taxon>Trypanosomatida</taxon>
        <taxon>Trypanosomatidae</taxon>
        <taxon>Leishmaniinae</taxon>
        <taxon>Leishmania</taxon>
    </lineage>
</organism>
<evidence type="ECO:0000313" key="2">
    <source>
        <dbReference type="EMBL" id="KAG5467015.1"/>
    </source>
</evidence>
<dbReference type="RefSeq" id="XP_067174923.1">
    <property type="nucleotide sequence ID" value="XM_067318818.1"/>
</dbReference>